<organism evidence="1 2">
    <name type="scientific">Micromonospora inaquosa</name>
    <dbReference type="NCBI Taxonomy" id="2203716"/>
    <lineage>
        <taxon>Bacteria</taxon>
        <taxon>Bacillati</taxon>
        <taxon>Actinomycetota</taxon>
        <taxon>Actinomycetes</taxon>
        <taxon>Micromonosporales</taxon>
        <taxon>Micromonosporaceae</taxon>
        <taxon>Micromonospora</taxon>
    </lineage>
</organism>
<keyword evidence="2" id="KW-1185">Reference proteome</keyword>
<comment type="caution">
    <text evidence="1">The sequence shown here is derived from an EMBL/GenBank/DDBJ whole genome shotgun (WGS) entry which is preliminary data.</text>
</comment>
<sequence>MRNPSGTEYLLTAEHCYDNGDDIEAMDGDNIGEIKAENDLNDAAIFNVNTSSGVWVNDDYVFDVRSGQYSWDGELVCQSGYTSYPNRCQIEVVNEYVQ</sequence>
<dbReference type="EMBL" id="QGSZ01000218">
    <property type="protein sequence ID" value="RQX01813.1"/>
    <property type="molecule type" value="Genomic_DNA"/>
</dbReference>
<proteinExistence type="predicted"/>
<dbReference type="InterPro" id="IPR043504">
    <property type="entry name" value="Peptidase_S1_PA_chymotrypsin"/>
</dbReference>
<dbReference type="Proteomes" id="UP000282312">
    <property type="component" value="Unassembled WGS sequence"/>
</dbReference>
<dbReference type="SUPFAM" id="SSF50494">
    <property type="entry name" value="Trypsin-like serine proteases"/>
    <property type="match status" value="1"/>
</dbReference>
<dbReference type="AlphaFoldDB" id="A0A3N9X3B2"/>
<evidence type="ECO:0000313" key="2">
    <source>
        <dbReference type="Proteomes" id="UP000282312"/>
    </source>
</evidence>
<protein>
    <submittedName>
        <fullName evidence="1">Uncharacterized protein</fullName>
    </submittedName>
</protein>
<accession>A0A3N9X3B2</accession>
<reference evidence="1 2" key="1">
    <citation type="submission" date="2018-05" db="EMBL/GenBank/DDBJ databases">
        <title>Micromonospora from Atacama Desert.</title>
        <authorList>
            <person name="Carro L."/>
            <person name="Goodfellow M."/>
            <person name="Klenk H.-P."/>
        </authorList>
    </citation>
    <scope>NUCLEOTIDE SEQUENCE [LARGE SCALE GENOMIC DNA]</scope>
    <source>
        <strain evidence="1 2">LB39</strain>
    </source>
</reference>
<gene>
    <name evidence="1" type="ORF">DLJ59_17535</name>
</gene>
<dbReference type="Gene3D" id="2.40.10.10">
    <property type="entry name" value="Trypsin-like serine proteases"/>
    <property type="match status" value="1"/>
</dbReference>
<name>A0A3N9X3B2_9ACTN</name>
<dbReference type="InterPro" id="IPR009003">
    <property type="entry name" value="Peptidase_S1_PA"/>
</dbReference>
<evidence type="ECO:0000313" key="1">
    <source>
        <dbReference type="EMBL" id="RQX01813.1"/>
    </source>
</evidence>